<evidence type="ECO:0000256" key="7">
    <source>
        <dbReference type="ARBA" id="ARBA00023136"/>
    </source>
</evidence>
<dbReference type="GO" id="GO:0008527">
    <property type="term" value="F:taste receptor activity"/>
    <property type="evidence" value="ECO:0007669"/>
    <property type="project" value="Ensembl"/>
</dbReference>
<dbReference type="SUPFAM" id="SSF53822">
    <property type="entry name" value="Periplasmic binding protein-like I"/>
    <property type="match status" value="1"/>
</dbReference>
<dbReference type="InterPro" id="IPR001828">
    <property type="entry name" value="ANF_lig-bd_rcpt"/>
</dbReference>
<evidence type="ECO:0000256" key="5">
    <source>
        <dbReference type="ARBA" id="ARBA00022989"/>
    </source>
</evidence>
<dbReference type="FunFam" id="2.10.50.30:FF:000004">
    <property type="entry name" value="Taste receptor type 1 member 3-like protein"/>
    <property type="match status" value="1"/>
</dbReference>
<evidence type="ECO:0000256" key="1">
    <source>
        <dbReference type="ARBA" id="ARBA00004651"/>
    </source>
</evidence>
<dbReference type="PRINTS" id="PR00248">
    <property type="entry name" value="GPCRMGR"/>
</dbReference>
<keyword evidence="10" id="KW-0807">Transducer</keyword>
<keyword evidence="2" id="KW-1003">Cell membrane</keyword>
<feature type="transmembrane region" description="Helical" evidence="12">
    <location>
        <begin position="802"/>
        <end position="822"/>
    </location>
</feature>
<dbReference type="Gene3D" id="3.40.50.2300">
    <property type="match status" value="2"/>
</dbReference>
<feature type="transmembrane region" description="Helical" evidence="12">
    <location>
        <begin position="579"/>
        <end position="602"/>
    </location>
</feature>
<dbReference type="GO" id="GO:0004930">
    <property type="term" value="F:G protein-coupled receptor activity"/>
    <property type="evidence" value="ECO:0007669"/>
    <property type="project" value="UniProtKB-KW"/>
</dbReference>
<dbReference type="PROSITE" id="PS50259">
    <property type="entry name" value="G_PROTEIN_RECEP_F3_4"/>
    <property type="match status" value="1"/>
</dbReference>
<evidence type="ECO:0000256" key="8">
    <source>
        <dbReference type="ARBA" id="ARBA00023170"/>
    </source>
</evidence>
<dbReference type="InterPro" id="IPR017979">
    <property type="entry name" value="GPCR_3_CS"/>
</dbReference>
<name>A0A8D0B3S9_SALMN</name>
<dbReference type="PRINTS" id="PR00592">
    <property type="entry name" value="CASENSINGR"/>
</dbReference>
<dbReference type="Pfam" id="PF01094">
    <property type="entry name" value="ANF_receptor"/>
    <property type="match status" value="1"/>
</dbReference>
<keyword evidence="5 12" id="KW-1133">Transmembrane helix</keyword>
<accession>A0A8D0B3S9</accession>
<dbReference type="Pfam" id="PF07562">
    <property type="entry name" value="NCD3G"/>
    <property type="match status" value="1"/>
</dbReference>
<keyword evidence="9" id="KW-0325">Glycoprotein</keyword>
<keyword evidence="6" id="KW-0297">G-protein coupled receptor</keyword>
<dbReference type="InterPro" id="IPR011500">
    <property type="entry name" value="GPCR_3_9-Cys_dom"/>
</dbReference>
<dbReference type="OMA" id="EDWAIST"/>
<feature type="transmembrane region" description="Helical" evidence="12">
    <location>
        <begin position="737"/>
        <end position="762"/>
    </location>
</feature>
<keyword evidence="7 12" id="KW-0472">Membrane</keyword>
<dbReference type="PANTHER" id="PTHR24061:SF3">
    <property type="entry name" value="TASTE RECEPTOR TYPE 1 MEMBER 1"/>
    <property type="match status" value="1"/>
</dbReference>
<dbReference type="PANTHER" id="PTHR24061">
    <property type="entry name" value="CALCIUM-SENSING RECEPTOR-RELATED"/>
    <property type="match status" value="1"/>
</dbReference>
<evidence type="ECO:0000256" key="3">
    <source>
        <dbReference type="ARBA" id="ARBA00022692"/>
    </source>
</evidence>
<dbReference type="Proteomes" id="UP000694421">
    <property type="component" value="Unplaced"/>
</dbReference>
<dbReference type="InterPro" id="IPR038550">
    <property type="entry name" value="GPCR_3_9-Cys_sf"/>
</dbReference>
<dbReference type="FunFam" id="3.40.50.2300:FF:000016">
    <property type="entry name" value="Taste 1 receptor member 2"/>
    <property type="match status" value="1"/>
</dbReference>
<evidence type="ECO:0000256" key="9">
    <source>
        <dbReference type="ARBA" id="ARBA00023180"/>
    </source>
</evidence>
<dbReference type="InterPro" id="IPR017978">
    <property type="entry name" value="GPCR_3_C"/>
</dbReference>
<evidence type="ECO:0000256" key="2">
    <source>
        <dbReference type="ARBA" id="ARBA00022475"/>
    </source>
</evidence>
<dbReference type="GO" id="GO:0050917">
    <property type="term" value="P:sensory perception of umami taste"/>
    <property type="evidence" value="ECO:0007669"/>
    <property type="project" value="Ensembl"/>
</dbReference>
<protein>
    <submittedName>
        <fullName evidence="14">Taste 1 receptor member 1</fullName>
    </submittedName>
</protein>
<feature type="transmembrane region" description="Helical" evidence="12">
    <location>
        <begin position="774"/>
        <end position="796"/>
    </location>
</feature>
<feature type="transmembrane region" description="Helical" evidence="12">
    <location>
        <begin position="650"/>
        <end position="673"/>
    </location>
</feature>
<evidence type="ECO:0000259" key="13">
    <source>
        <dbReference type="PROSITE" id="PS50259"/>
    </source>
</evidence>
<comment type="subcellular location">
    <subcellularLocation>
        <location evidence="1">Cell membrane</location>
        <topology evidence="1">Multi-pass membrane protein</topology>
    </subcellularLocation>
</comment>
<dbReference type="PROSITE" id="PS00980">
    <property type="entry name" value="G_PROTEIN_RECEP_F3_2"/>
    <property type="match status" value="1"/>
</dbReference>
<evidence type="ECO:0000256" key="4">
    <source>
        <dbReference type="ARBA" id="ARBA00022729"/>
    </source>
</evidence>
<dbReference type="Pfam" id="PF00003">
    <property type="entry name" value="7tm_3"/>
    <property type="match status" value="1"/>
</dbReference>
<dbReference type="InterPro" id="IPR000068">
    <property type="entry name" value="GPCR_3_Ca_sens_rcpt-rel"/>
</dbReference>
<evidence type="ECO:0000256" key="10">
    <source>
        <dbReference type="ARBA" id="ARBA00023224"/>
    </source>
</evidence>
<dbReference type="GeneTree" id="ENSGT00940000161264"/>
<evidence type="ECO:0000313" key="14">
    <source>
        <dbReference type="Ensembl" id="ENSSMRP00000000152.1"/>
    </source>
</evidence>
<sequence>MGLSPSLFLFTVFSAASFYTHNSQTKRVVCDNGVLLPGGGAGLVHVQEVPVVLQIWLSMLSVPLSVRLFCRMNSPQSHGYHLIQAMRLAVEEVNNSSRLLPSVTLGYEIYDTCSLSATIHATLSLLAQGGGRGPHQPHITIAANYTSYLPQVVAAIGPDNSEYAIVTASLLGIFCMPEISYEASSAVLSLKRSYPSFLRTIPSDRVQADALTRLLQAFRWTWVSLVSSDNNYGDQGHQMLYEAAAGVGICFAYQGVIPEDQDVGSAELAGIVQAVVRSRANVTLLFASKHSILPFLREAVRQNVSGKVWLGTEDWTLSTEVRSIPGVHRIGIVMGMSLRHARVPGVEALKAFQTASARPGGAASCQNCKEACSQGSSASFRLWERRDPSPYDMQSASNVYAAVYALAHGLHRLLGCQARACRKDVVYPWQLLQEVKRVNFSLGQRRVYFDANGDPLEGYDLVLWTWTGGAWNYSVVGSYDRNPDRLRISRDKLALEAGQVRQRVIPASVCSKECEDGEQKVPHGTHPCCFHCVACPPGTFKNTSDLYACQKCREDQWSPGGSKACFDRTTVFLSWDDNLPLALVLTSTLLLLLVVGTVGVFLKNLETPVVKSAGGGLCFAILGSLACACLSLYCFFGIPNRVTCLLRVPVYNVSLSICFACMLARAVQIVLVFKMASKAPGLFGAWRKHHGPSLLIGAITGLQKAMALAYLVISVPAPHKEYNVSDQLIFLGCTQDVTALSICMTVYNSLLGLACFSISYMGKDLPKGYNEAKCITFSLLIYFVSMITYLTVLRIYQGKYLLAIYVASLLFTLSGVFGSYFAPKVYVILFRPKKNTNEYFQMSIQSYTKRSNTDE</sequence>
<evidence type="ECO:0000313" key="15">
    <source>
        <dbReference type="Proteomes" id="UP000694421"/>
    </source>
</evidence>
<dbReference type="Ensembl" id="ENSSMRT00000000190.1">
    <property type="protein sequence ID" value="ENSSMRP00000000152.1"/>
    <property type="gene ID" value="ENSSMRG00000000140.1"/>
</dbReference>
<dbReference type="AlphaFoldDB" id="A0A8D0B3S9"/>
<keyword evidence="4" id="KW-0732">Signal</keyword>
<evidence type="ECO:0000256" key="11">
    <source>
        <dbReference type="ARBA" id="ARBA00038492"/>
    </source>
</evidence>
<reference evidence="14" key="2">
    <citation type="submission" date="2025-09" db="UniProtKB">
        <authorList>
            <consortium name="Ensembl"/>
        </authorList>
    </citation>
    <scope>IDENTIFICATION</scope>
</reference>
<reference evidence="14" key="1">
    <citation type="submission" date="2025-08" db="UniProtKB">
        <authorList>
            <consortium name="Ensembl"/>
        </authorList>
    </citation>
    <scope>IDENTIFICATION</scope>
</reference>
<evidence type="ECO:0000256" key="12">
    <source>
        <dbReference type="SAM" id="Phobius"/>
    </source>
</evidence>
<keyword evidence="15" id="KW-1185">Reference proteome</keyword>
<feature type="domain" description="G-protein coupled receptors family 3 profile" evidence="13">
    <location>
        <begin position="579"/>
        <end position="844"/>
    </location>
</feature>
<proteinExistence type="inferred from homology"/>
<keyword evidence="3 12" id="KW-0812">Transmembrane</keyword>
<dbReference type="InterPro" id="IPR000337">
    <property type="entry name" value="GPCR_3"/>
</dbReference>
<dbReference type="Gene3D" id="2.10.50.30">
    <property type="entry name" value="GPCR, family 3, nine cysteines domain"/>
    <property type="match status" value="1"/>
</dbReference>
<dbReference type="GO" id="GO:0005886">
    <property type="term" value="C:plasma membrane"/>
    <property type="evidence" value="ECO:0007669"/>
    <property type="project" value="UniProtKB-SubCell"/>
</dbReference>
<dbReference type="PROSITE" id="PS00981">
    <property type="entry name" value="G_PROTEIN_RECEP_F3_3"/>
    <property type="match status" value="1"/>
</dbReference>
<dbReference type="InterPro" id="IPR028082">
    <property type="entry name" value="Peripla_BP_I"/>
</dbReference>
<feature type="transmembrane region" description="Helical" evidence="12">
    <location>
        <begin position="614"/>
        <end position="638"/>
    </location>
</feature>
<comment type="similarity">
    <text evidence="11">Belongs to the G-protein coupled receptor 3 family. TAS1R subfamily.</text>
</comment>
<evidence type="ECO:0000256" key="6">
    <source>
        <dbReference type="ARBA" id="ARBA00023040"/>
    </source>
</evidence>
<keyword evidence="8" id="KW-0675">Receptor</keyword>
<feature type="transmembrane region" description="Helical" evidence="12">
    <location>
        <begin position="694"/>
        <end position="717"/>
    </location>
</feature>
<organism evidence="14 15">
    <name type="scientific">Salvator merianae</name>
    <name type="common">Argentine black and white tegu</name>
    <name type="synonym">Tupinambis merianae</name>
    <dbReference type="NCBI Taxonomy" id="96440"/>
    <lineage>
        <taxon>Eukaryota</taxon>
        <taxon>Metazoa</taxon>
        <taxon>Chordata</taxon>
        <taxon>Craniata</taxon>
        <taxon>Vertebrata</taxon>
        <taxon>Euteleostomi</taxon>
        <taxon>Lepidosauria</taxon>
        <taxon>Squamata</taxon>
        <taxon>Bifurcata</taxon>
        <taxon>Unidentata</taxon>
        <taxon>Episquamata</taxon>
        <taxon>Laterata</taxon>
        <taxon>Teiioidea</taxon>
        <taxon>Teiidae</taxon>
        <taxon>Salvator</taxon>
    </lineage>
</organism>